<keyword evidence="8" id="KW-1185">Reference proteome</keyword>
<evidence type="ECO:0000313" key="8">
    <source>
        <dbReference type="Proteomes" id="UP001245285"/>
    </source>
</evidence>
<evidence type="ECO:0000256" key="5">
    <source>
        <dbReference type="ARBA" id="ARBA00022807"/>
    </source>
</evidence>
<dbReference type="InterPro" id="IPR000064">
    <property type="entry name" value="NLP_P60_dom"/>
</dbReference>
<dbReference type="PANTHER" id="PTHR47360:SF1">
    <property type="entry name" value="ENDOPEPTIDASE NLPC-RELATED"/>
    <property type="match status" value="1"/>
</dbReference>
<feature type="domain" description="NlpC/P60" evidence="6">
    <location>
        <begin position="73"/>
        <end position="200"/>
    </location>
</feature>
<protein>
    <submittedName>
        <fullName evidence="7">C40 family peptidase</fullName>
    </submittedName>
</protein>
<dbReference type="InterPro" id="IPR038765">
    <property type="entry name" value="Papain-like_cys_pep_sf"/>
</dbReference>
<keyword evidence="2" id="KW-0645">Protease</keyword>
<dbReference type="PROSITE" id="PS51935">
    <property type="entry name" value="NLPC_P60"/>
    <property type="match status" value="1"/>
</dbReference>
<dbReference type="EMBL" id="JAVRHO010000004">
    <property type="protein sequence ID" value="MDT0645763.1"/>
    <property type="molecule type" value="Genomic_DNA"/>
</dbReference>
<dbReference type="Proteomes" id="UP001245285">
    <property type="component" value="Unassembled WGS sequence"/>
</dbReference>
<evidence type="ECO:0000256" key="3">
    <source>
        <dbReference type="ARBA" id="ARBA00022729"/>
    </source>
</evidence>
<dbReference type="Gene3D" id="3.90.1720.10">
    <property type="entry name" value="endopeptidase domain like (from Nostoc punctiforme)"/>
    <property type="match status" value="1"/>
</dbReference>
<keyword evidence="4" id="KW-0378">Hydrolase</keyword>
<dbReference type="SUPFAM" id="SSF54001">
    <property type="entry name" value="Cysteine proteinases"/>
    <property type="match status" value="1"/>
</dbReference>
<proteinExistence type="inferred from homology"/>
<keyword evidence="3" id="KW-0732">Signal</keyword>
<dbReference type="InterPro" id="IPR052062">
    <property type="entry name" value="Murein_DD/LD_carboxypeptidase"/>
</dbReference>
<reference evidence="7 8" key="1">
    <citation type="submission" date="2023-09" db="EMBL/GenBank/DDBJ databases">
        <authorList>
            <person name="Rey-Velasco X."/>
        </authorList>
    </citation>
    <scope>NUCLEOTIDE SEQUENCE [LARGE SCALE GENOMIC DNA]</scope>
    <source>
        <strain evidence="7 8">F260</strain>
    </source>
</reference>
<evidence type="ECO:0000313" key="7">
    <source>
        <dbReference type="EMBL" id="MDT0645763.1"/>
    </source>
</evidence>
<comment type="similarity">
    <text evidence="1">Belongs to the peptidase C40 family.</text>
</comment>
<dbReference type="Pfam" id="PF00877">
    <property type="entry name" value="NLPC_P60"/>
    <property type="match status" value="1"/>
</dbReference>
<sequence>MEKTSAVNQVFFKRNKSEILKNRLLKFSLLLIFAISLTSCGSFRTKVASKDRSERMVSSEEKFDSSPDIEPADKRVYNIISNAKKFEGTGYKYGGTTKRGMDCSGLVYTAYLEEDIPLPRTSRAMSLEGKRLFLKEVTVGDLLFFETNKNRKVINHVGLVVDVLPDHILFIHSTSSRGVIISSLSESYWHNNFVMARRVI</sequence>
<evidence type="ECO:0000256" key="4">
    <source>
        <dbReference type="ARBA" id="ARBA00022801"/>
    </source>
</evidence>
<evidence type="ECO:0000259" key="6">
    <source>
        <dbReference type="PROSITE" id="PS51935"/>
    </source>
</evidence>
<name>A0ABU3CHN3_9FLAO</name>
<accession>A0ABU3CHN3</accession>
<organism evidence="7 8">
    <name type="scientific">Autumnicola lenta</name>
    <dbReference type="NCBI Taxonomy" id="3075593"/>
    <lineage>
        <taxon>Bacteria</taxon>
        <taxon>Pseudomonadati</taxon>
        <taxon>Bacteroidota</taxon>
        <taxon>Flavobacteriia</taxon>
        <taxon>Flavobacteriales</taxon>
        <taxon>Flavobacteriaceae</taxon>
        <taxon>Autumnicola</taxon>
    </lineage>
</organism>
<comment type="caution">
    <text evidence="7">The sequence shown here is derived from an EMBL/GenBank/DDBJ whole genome shotgun (WGS) entry which is preliminary data.</text>
</comment>
<dbReference type="RefSeq" id="WP_311493950.1">
    <property type="nucleotide sequence ID" value="NZ_JAVRHO010000004.1"/>
</dbReference>
<evidence type="ECO:0000256" key="1">
    <source>
        <dbReference type="ARBA" id="ARBA00007074"/>
    </source>
</evidence>
<keyword evidence="5" id="KW-0788">Thiol protease</keyword>
<evidence type="ECO:0000256" key="2">
    <source>
        <dbReference type="ARBA" id="ARBA00022670"/>
    </source>
</evidence>
<dbReference type="PANTHER" id="PTHR47360">
    <property type="entry name" value="MUREIN DD-ENDOPEPTIDASE MEPS/MUREIN LD-CARBOXYPEPTIDASE"/>
    <property type="match status" value="1"/>
</dbReference>
<gene>
    <name evidence="7" type="ORF">RM545_03595</name>
</gene>